<dbReference type="HOGENOM" id="CLU_030066_1_2_1"/>
<feature type="domain" description="F5/8 type C" evidence="2">
    <location>
        <begin position="1"/>
        <end position="153"/>
    </location>
</feature>
<sequence>GPLGLSDYRIPDASMTASSIWGPWLAARCGRVNRTYDDICNGAWNARNNNQKQYLQIDLGNLTLISGLATQGRAANLSQQTHQYVKSYSLDHSLDGMNWESYTENEVVKTFPGNVDLESIVKNILNEKLVTRFVRIKPSSWESAIVMRAELYG</sequence>
<dbReference type="EMBL" id="DS469620">
    <property type="protein sequence ID" value="EDO38721.1"/>
    <property type="molecule type" value="Genomic_DNA"/>
</dbReference>
<dbReference type="PANTHER" id="PTHR24543">
    <property type="entry name" value="MULTICOPPER OXIDASE-RELATED"/>
    <property type="match status" value="1"/>
</dbReference>
<accession>A7SC02</accession>
<evidence type="ECO:0000313" key="3">
    <source>
        <dbReference type="EMBL" id="EDO38721.1"/>
    </source>
</evidence>
<dbReference type="FunFam" id="2.60.120.260:FF:000002">
    <property type="entry name" value="Coagulation factor VIII"/>
    <property type="match status" value="1"/>
</dbReference>
<dbReference type="InterPro" id="IPR008979">
    <property type="entry name" value="Galactose-bd-like_sf"/>
</dbReference>
<feature type="non-terminal residue" evidence="3">
    <location>
        <position position="1"/>
    </location>
</feature>
<organism evidence="3 4">
    <name type="scientific">Nematostella vectensis</name>
    <name type="common">Starlet sea anemone</name>
    <dbReference type="NCBI Taxonomy" id="45351"/>
    <lineage>
        <taxon>Eukaryota</taxon>
        <taxon>Metazoa</taxon>
        <taxon>Cnidaria</taxon>
        <taxon>Anthozoa</taxon>
        <taxon>Hexacorallia</taxon>
        <taxon>Actiniaria</taxon>
        <taxon>Edwardsiidae</taxon>
        <taxon>Nematostella</taxon>
    </lineage>
</organism>
<dbReference type="STRING" id="45351.A7SC02"/>
<dbReference type="Pfam" id="PF00754">
    <property type="entry name" value="F5_F8_type_C"/>
    <property type="match status" value="1"/>
</dbReference>
<evidence type="ECO:0000313" key="4">
    <source>
        <dbReference type="Proteomes" id="UP000001593"/>
    </source>
</evidence>
<dbReference type="InParanoid" id="A7SC02"/>
<proteinExistence type="predicted"/>
<dbReference type="PROSITE" id="PS50022">
    <property type="entry name" value="FA58C_3"/>
    <property type="match status" value="1"/>
</dbReference>
<gene>
    <name evidence="3" type="ORF">NEMVEDRAFT_v1g44312</name>
</gene>
<dbReference type="PhylomeDB" id="A7SC02"/>
<evidence type="ECO:0000256" key="1">
    <source>
        <dbReference type="ARBA" id="ARBA00023157"/>
    </source>
</evidence>
<keyword evidence="4" id="KW-1185">Reference proteome</keyword>
<dbReference type="InterPro" id="IPR000421">
    <property type="entry name" value="FA58C"/>
</dbReference>
<dbReference type="PANTHER" id="PTHR24543:SF291">
    <property type="entry name" value="SMOKE ALARM, ISOFORM D"/>
    <property type="match status" value="1"/>
</dbReference>
<keyword evidence="1" id="KW-1015">Disulfide bond</keyword>
<dbReference type="Gene3D" id="2.60.120.260">
    <property type="entry name" value="Galactose-binding domain-like"/>
    <property type="match status" value="1"/>
</dbReference>
<dbReference type="OMA" id="WESAIVM"/>
<dbReference type="CDD" id="cd00057">
    <property type="entry name" value="FA58C"/>
    <property type="match status" value="1"/>
</dbReference>
<protein>
    <recommendedName>
        <fullName evidence="2">F5/8 type C domain-containing protein</fullName>
    </recommendedName>
</protein>
<dbReference type="Proteomes" id="UP000001593">
    <property type="component" value="Unassembled WGS sequence"/>
</dbReference>
<name>A7SC02_NEMVE</name>
<dbReference type="SMART" id="SM00231">
    <property type="entry name" value="FA58C"/>
    <property type="match status" value="1"/>
</dbReference>
<reference evidence="3 4" key="1">
    <citation type="journal article" date="2007" name="Science">
        <title>Sea anemone genome reveals ancestral eumetazoan gene repertoire and genomic organization.</title>
        <authorList>
            <person name="Putnam N.H."/>
            <person name="Srivastava M."/>
            <person name="Hellsten U."/>
            <person name="Dirks B."/>
            <person name="Chapman J."/>
            <person name="Salamov A."/>
            <person name="Terry A."/>
            <person name="Shapiro H."/>
            <person name="Lindquist E."/>
            <person name="Kapitonov V.V."/>
            <person name="Jurka J."/>
            <person name="Genikhovich G."/>
            <person name="Grigoriev I.V."/>
            <person name="Lucas S.M."/>
            <person name="Steele R.E."/>
            <person name="Finnerty J.R."/>
            <person name="Technau U."/>
            <person name="Martindale M.Q."/>
            <person name="Rokhsar D.S."/>
        </authorList>
    </citation>
    <scope>NUCLEOTIDE SEQUENCE [LARGE SCALE GENOMIC DNA]</scope>
    <source>
        <strain evidence="4">CH2 X CH6</strain>
    </source>
</reference>
<dbReference type="AlphaFoldDB" id="A7SC02"/>
<feature type="non-terminal residue" evidence="3">
    <location>
        <position position="153"/>
    </location>
</feature>
<evidence type="ECO:0000259" key="2">
    <source>
        <dbReference type="PROSITE" id="PS50022"/>
    </source>
</evidence>
<dbReference type="SUPFAM" id="SSF49785">
    <property type="entry name" value="Galactose-binding domain-like"/>
    <property type="match status" value="1"/>
</dbReference>